<evidence type="ECO:0000313" key="2">
    <source>
        <dbReference type="Proteomes" id="UP001549691"/>
    </source>
</evidence>
<accession>A0ABV2TNA2</accession>
<dbReference type="RefSeq" id="WP_354601870.1">
    <property type="nucleotide sequence ID" value="NZ_JBEWZI010000016.1"/>
</dbReference>
<dbReference type="GO" id="GO:0008725">
    <property type="term" value="F:DNA-3-methyladenine glycosylase activity"/>
    <property type="evidence" value="ECO:0007669"/>
    <property type="project" value="UniProtKB-EC"/>
</dbReference>
<dbReference type="InterPro" id="IPR052891">
    <property type="entry name" value="DNA-3mA_glycosylase"/>
</dbReference>
<proteinExistence type="predicted"/>
<dbReference type="NCBIfam" id="TIGR00624">
    <property type="entry name" value="tag"/>
    <property type="match status" value="1"/>
</dbReference>
<dbReference type="SUPFAM" id="SSF48150">
    <property type="entry name" value="DNA-glycosylase"/>
    <property type="match status" value="1"/>
</dbReference>
<dbReference type="Pfam" id="PF03352">
    <property type="entry name" value="Adenine_glyco"/>
    <property type="match status" value="1"/>
</dbReference>
<sequence>MADWQDDGRKRCAWLGAWAGAADPLYRAYHDEEWGRPQRDPVRLFELLTLEGAQAGLSWITILKKRASYGPAFDGFDVRKIAAYTDADFARLMANPGIVRNRLKIGSTISNAQAWLALEAEVGDVPAWLWQFVGGQPRQNHWRGMGEIPASTPESDAMSKALKKRGFRFVGSTICYAFMQATGMVNDHTRDCYCYRELT</sequence>
<dbReference type="Proteomes" id="UP001549691">
    <property type="component" value="Unassembled WGS sequence"/>
</dbReference>
<organism evidence="1 2">
    <name type="scientific">Uliginosibacterium flavum</name>
    <dbReference type="NCBI Taxonomy" id="1396831"/>
    <lineage>
        <taxon>Bacteria</taxon>
        <taxon>Pseudomonadati</taxon>
        <taxon>Pseudomonadota</taxon>
        <taxon>Betaproteobacteria</taxon>
        <taxon>Rhodocyclales</taxon>
        <taxon>Zoogloeaceae</taxon>
        <taxon>Uliginosibacterium</taxon>
    </lineage>
</organism>
<comment type="caution">
    <text evidence="1">The sequence shown here is derived from an EMBL/GenBank/DDBJ whole genome shotgun (WGS) entry which is preliminary data.</text>
</comment>
<keyword evidence="2" id="KW-1185">Reference proteome</keyword>
<dbReference type="InterPro" id="IPR011257">
    <property type="entry name" value="DNA_glycosylase"/>
</dbReference>
<dbReference type="InterPro" id="IPR004597">
    <property type="entry name" value="Tag"/>
</dbReference>
<reference evidence="1 2" key="1">
    <citation type="submission" date="2024-07" db="EMBL/GenBank/DDBJ databases">
        <title>Uliginosibacterium flavum JJ3220;KACC:17644.</title>
        <authorList>
            <person name="Kim M.K."/>
        </authorList>
    </citation>
    <scope>NUCLEOTIDE SEQUENCE [LARGE SCALE GENOMIC DNA]</scope>
    <source>
        <strain evidence="1 2">KACC:17644</strain>
    </source>
</reference>
<dbReference type="InterPro" id="IPR005019">
    <property type="entry name" value="Adenine_glyco"/>
</dbReference>
<keyword evidence="1" id="KW-0378">Hydrolase</keyword>
<dbReference type="EC" id="3.2.2.20" evidence="1"/>
<dbReference type="Gene3D" id="1.10.340.30">
    <property type="entry name" value="Hypothetical protein, domain 2"/>
    <property type="match status" value="1"/>
</dbReference>
<dbReference type="PANTHER" id="PTHR30037:SF4">
    <property type="entry name" value="DNA-3-METHYLADENINE GLYCOSYLASE I"/>
    <property type="match status" value="1"/>
</dbReference>
<dbReference type="PANTHER" id="PTHR30037">
    <property type="entry name" value="DNA-3-METHYLADENINE GLYCOSYLASE 1"/>
    <property type="match status" value="1"/>
</dbReference>
<evidence type="ECO:0000313" key="1">
    <source>
        <dbReference type="EMBL" id="MET7015411.1"/>
    </source>
</evidence>
<gene>
    <name evidence="1" type="ORF">ABXR19_14570</name>
</gene>
<protein>
    <submittedName>
        <fullName evidence="1">DNA-3-methyladenine glycosylase I</fullName>
        <ecNumber evidence="1">3.2.2.20</ecNumber>
    </submittedName>
</protein>
<keyword evidence="1" id="KW-0326">Glycosidase</keyword>
<name>A0ABV2TNA2_9RHOO</name>
<dbReference type="EMBL" id="JBEWZI010000016">
    <property type="protein sequence ID" value="MET7015411.1"/>
    <property type="molecule type" value="Genomic_DNA"/>
</dbReference>